<sequence>MPTRQATPQWRFWSVFAALSLLSLIASVDISIVTTALPTITRAIGGERQYVWIANSYPLASTVPQPLYAQISNLIGRRNPVLFAVSLFAVGSGIAGGATNTAMLIVGRVVQGLGTGGIYVLSAIIVSDLVPLRQRSQYVSVMFLTAAVGGAIGPLVGGAFAERDWRWIFYLNVPASGVSLVVMFIALKEKSRAVATNDASIRGVLVRVDLLGSVIFIPSVLAILLGLVLGGVDYPWSSYHIIVPLVIGFVGWGSFHVYQTFCKEPSVPNHLFKNRTTVVAFGMGFIAFMLTQVASYFLPVYFMTVAGASPVRAGVDCLLYSVMVPVSAVGAGAFVARSGRYRPLFWGGFALQAVGYGLLSTLGGIYSQARSYAYEFLVAIGTGLVIPAISSALMAPLPESDVACVNGVYSFLRSFAFVWGVTISSIVFNSQFDTHGSQIQDDTVRTKFADGAAYTSASGGFIAGLPQSTRKKVIAVYMDALGTVWQVAIALSCVGFLLGLVAKHVPLREELHTEYGLEESTNTGDCEQLERETAESK</sequence>
<comment type="caution">
    <text evidence="12">The sequence shown here is derived from an EMBL/GenBank/DDBJ whole genome shotgun (WGS) entry which is preliminary data.</text>
</comment>
<feature type="transmembrane region" description="Helical" evidence="9">
    <location>
        <begin position="483"/>
        <end position="502"/>
    </location>
</feature>
<keyword evidence="5 9" id="KW-1133">Transmembrane helix</keyword>
<feature type="transmembrane region" description="Helical" evidence="9">
    <location>
        <begin position="318"/>
        <end position="336"/>
    </location>
</feature>
<evidence type="ECO:0000256" key="3">
    <source>
        <dbReference type="ARBA" id="ARBA00022448"/>
    </source>
</evidence>
<dbReference type="OrthoDB" id="10021397at2759"/>
<keyword evidence="3" id="KW-0813">Transport</keyword>
<accession>A0A4S3J6D4</accession>
<dbReference type="EMBL" id="SOSA01000526">
    <property type="protein sequence ID" value="THC90385.1"/>
    <property type="molecule type" value="Genomic_DNA"/>
</dbReference>
<dbReference type="InterPro" id="IPR011701">
    <property type="entry name" value="MFS"/>
</dbReference>
<evidence type="ECO:0000256" key="2">
    <source>
        <dbReference type="ARBA" id="ARBA00008335"/>
    </source>
</evidence>
<keyword evidence="4 9" id="KW-0812">Transmembrane</keyword>
<evidence type="ECO:0000256" key="4">
    <source>
        <dbReference type="ARBA" id="ARBA00022692"/>
    </source>
</evidence>
<evidence type="ECO:0000313" key="13">
    <source>
        <dbReference type="Proteomes" id="UP000308092"/>
    </source>
</evidence>
<reference evidence="11 14" key="2">
    <citation type="submission" date="2019-08" db="EMBL/GenBank/DDBJ databases">
        <title>The genome sequence of a newly discovered highly antifungal drug resistant Aspergillus species, Aspergillus tanneri NIH 1004.</title>
        <authorList>
            <person name="Mounaud S."/>
            <person name="Singh I."/>
            <person name="Joardar V."/>
            <person name="Pakala S."/>
            <person name="Pakala S."/>
            <person name="Venepally P."/>
            <person name="Chung J.K."/>
            <person name="Losada L."/>
            <person name="Nierman W.C."/>
        </authorList>
    </citation>
    <scope>NUCLEOTIDE SEQUENCE [LARGE SCALE GENOMIC DNA]</scope>
    <source>
        <strain evidence="11 14">NIH1004</strain>
    </source>
</reference>
<evidence type="ECO:0000313" key="11">
    <source>
        <dbReference type="EMBL" id="KAA8644636.1"/>
    </source>
</evidence>
<dbReference type="Proteomes" id="UP000308092">
    <property type="component" value="Unassembled WGS sequence"/>
</dbReference>
<feature type="transmembrane region" description="Helical" evidence="9">
    <location>
        <begin position="81"/>
        <end position="99"/>
    </location>
</feature>
<dbReference type="RefSeq" id="XP_033423997.1">
    <property type="nucleotide sequence ID" value="XM_033573445.1"/>
</dbReference>
<proteinExistence type="inferred from homology"/>
<dbReference type="VEuPathDB" id="FungiDB:EYZ11_010148"/>
<gene>
    <name evidence="11" type="ORF">ATNIH1004_008842</name>
    <name evidence="12" type="ORF">EYZ11_010148</name>
</gene>
<dbReference type="Gene3D" id="1.20.1250.20">
    <property type="entry name" value="MFS general substrate transporter like domains"/>
    <property type="match status" value="1"/>
</dbReference>
<keyword evidence="13" id="KW-1185">Reference proteome</keyword>
<feature type="compositionally biased region" description="Basic and acidic residues" evidence="8">
    <location>
        <begin position="528"/>
        <end position="537"/>
    </location>
</feature>
<dbReference type="PRINTS" id="PR01036">
    <property type="entry name" value="TCRTETB"/>
</dbReference>
<feature type="transmembrane region" description="Helical" evidence="9">
    <location>
        <begin position="407"/>
        <end position="428"/>
    </location>
</feature>
<evidence type="ECO:0000313" key="14">
    <source>
        <dbReference type="Proteomes" id="UP000324241"/>
    </source>
</evidence>
<evidence type="ECO:0000256" key="6">
    <source>
        <dbReference type="ARBA" id="ARBA00023136"/>
    </source>
</evidence>
<dbReference type="InterPro" id="IPR020846">
    <property type="entry name" value="MFS_dom"/>
</dbReference>
<evidence type="ECO:0000256" key="1">
    <source>
        <dbReference type="ARBA" id="ARBA00004141"/>
    </source>
</evidence>
<evidence type="ECO:0000256" key="7">
    <source>
        <dbReference type="ARBA" id="ARBA00023180"/>
    </source>
</evidence>
<feature type="transmembrane region" description="Helical" evidence="9">
    <location>
        <begin position="208"/>
        <end position="232"/>
    </location>
</feature>
<evidence type="ECO:0000256" key="8">
    <source>
        <dbReference type="SAM" id="MobiDB-lite"/>
    </source>
</evidence>
<comment type="similarity">
    <text evidence="2">Belongs to the major facilitator superfamily.</text>
</comment>
<organism evidence="12 13">
    <name type="scientific">Aspergillus tanneri</name>
    <dbReference type="NCBI Taxonomy" id="1220188"/>
    <lineage>
        <taxon>Eukaryota</taxon>
        <taxon>Fungi</taxon>
        <taxon>Dikarya</taxon>
        <taxon>Ascomycota</taxon>
        <taxon>Pezizomycotina</taxon>
        <taxon>Eurotiomycetes</taxon>
        <taxon>Eurotiomycetidae</taxon>
        <taxon>Eurotiales</taxon>
        <taxon>Aspergillaceae</taxon>
        <taxon>Aspergillus</taxon>
        <taxon>Aspergillus subgen. Circumdati</taxon>
    </lineage>
</organism>
<dbReference type="Proteomes" id="UP000324241">
    <property type="component" value="Unassembled WGS sequence"/>
</dbReference>
<dbReference type="GO" id="GO:0005886">
    <property type="term" value="C:plasma membrane"/>
    <property type="evidence" value="ECO:0007669"/>
    <property type="project" value="TreeGrafter"/>
</dbReference>
<feature type="domain" description="Major facilitator superfamily (MFS) profile" evidence="10">
    <location>
        <begin position="15"/>
        <end position="470"/>
    </location>
</feature>
<evidence type="ECO:0000256" key="9">
    <source>
        <dbReference type="SAM" id="Phobius"/>
    </source>
</evidence>
<dbReference type="GO" id="GO:0022857">
    <property type="term" value="F:transmembrane transporter activity"/>
    <property type="evidence" value="ECO:0007669"/>
    <property type="project" value="InterPro"/>
</dbReference>
<evidence type="ECO:0000313" key="12">
    <source>
        <dbReference type="EMBL" id="THC90385.1"/>
    </source>
</evidence>
<feature type="transmembrane region" description="Helical" evidence="9">
    <location>
        <begin position="372"/>
        <end position="395"/>
    </location>
</feature>
<feature type="region of interest" description="Disordered" evidence="8">
    <location>
        <begin position="518"/>
        <end position="537"/>
    </location>
</feature>
<reference evidence="12 13" key="1">
    <citation type="submission" date="2019-03" db="EMBL/GenBank/DDBJ databases">
        <title>The genome sequence of a newly discovered highly antifungal drug resistant Aspergillus species, Aspergillus tanneri NIH 1004.</title>
        <authorList>
            <person name="Mounaud S."/>
            <person name="Singh I."/>
            <person name="Joardar V."/>
            <person name="Pakala S."/>
            <person name="Pakala S."/>
            <person name="Venepally P."/>
            <person name="Hoover J."/>
            <person name="Nierman W."/>
            <person name="Chung J."/>
            <person name="Losada L."/>
        </authorList>
    </citation>
    <scope>NUCLEOTIDE SEQUENCE [LARGE SCALE GENOMIC DNA]</scope>
    <source>
        <strain evidence="12 13">NIH1004</strain>
    </source>
</reference>
<feature type="transmembrane region" description="Helical" evidence="9">
    <location>
        <begin position="167"/>
        <end position="187"/>
    </location>
</feature>
<dbReference type="GeneID" id="54331544"/>
<feature type="transmembrane region" description="Helical" evidence="9">
    <location>
        <begin position="138"/>
        <end position="161"/>
    </location>
</feature>
<feature type="transmembrane region" description="Helical" evidence="9">
    <location>
        <begin position="343"/>
        <end position="366"/>
    </location>
</feature>
<dbReference type="PANTHER" id="PTHR23501">
    <property type="entry name" value="MAJOR FACILITATOR SUPERFAMILY"/>
    <property type="match status" value="1"/>
</dbReference>
<dbReference type="PROSITE" id="PS50850">
    <property type="entry name" value="MFS"/>
    <property type="match status" value="1"/>
</dbReference>
<keyword evidence="6 9" id="KW-0472">Membrane</keyword>
<dbReference type="InterPro" id="IPR036259">
    <property type="entry name" value="MFS_trans_sf"/>
</dbReference>
<keyword evidence="7" id="KW-0325">Glycoprotein</keyword>
<dbReference type="Gene3D" id="1.20.1720.10">
    <property type="entry name" value="Multidrug resistance protein D"/>
    <property type="match status" value="1"/>
</dbReference>
<feature type="transmembrane region" description="Helical" evidence="9">
    <location>
        <begin position="238"/>
        <end position="258"/>
    </location>
</feature>
<dbReference type="EMBL" id="QUQM01000006">
    <property type="protein sequence ID" value="KAA8644636.1"/>
    <property type="molecule type" value="Genomic_DNA"/>
</dbReference>
<name>A0A4S3J6D4_9EURO</name>
<dbReference type="Pfam" id="PF07690">
    <property type="entry name" value="MFS_1"/>
    <property type="match status" value="1"/>
</dbReference>
<dbReference type="PANTHER" id="PTHR23501:SF187">
    <property type="entry name" value="MAJOR FACILITATOR SUPERFAMILY (MFS) PROFILE DOMAIN-CONTAINING PROTEIN"/>
    <property type="match status" value="1"/>
</dbReference>
<feature type="transmembrane region" description="Helical" evidence="9">
    <location>
        <begin position="12"/>
        <end position="37"/>
    </location>
</feature>
<comment type="subcellular location">
    <subcellularLocation>
        <location evidence="1">Membrane</location>
        <topology evidence="1">Multi-pass membrane protein</topology>
    </subcellularLocation>
</comment>
<feature type="transmembrane region" description="Helical" evidence="9">
    <location>
        <begin position="105"/>
        <end position="126"/>
    </location>
</feature>
<dbReference type="SUPFAM" id="SSF103473">
    <property type="entry name" value="MFS general substrate transporter"/>
    <property type="match status" value="1"/>
</dbReference>
<evidence type="ECO:0000259" key="10">
    <source>
        <dbReference type="PROSITE" id="PS50850"/>
    </source>
</evidence>
<evidence type="ECO:0000256" key="5">
    <source>
        <dbReference type="ARBA" id="ARBA00022989"/>
    </source>
</evidence>
<protein>
    <recommendedName>
        <fullName evidence="10">Major facilitator superfamily (MFS) profile domain-containing protein</fullName>
    </recommendedName>
</protein>
<feature type="transmembrane region" description="Helical" evidence="9">
    <location>
        <begin position="278"/>
        <end position="298"/>
    </location>
</feature>
<dbReference type="AlphaFoldDB" id="A0A4S3J6D4"/>